<proteinExistence type="predicted"/>
<feature type="compositionally biased region" description="Basic residues" evidence="1">
    <location>
        <begin position="164"/>
        <end position="173"/>
    </location>
</feature>
<protein>
    <submittedName>
        <fullName evidence="2">Uncharacterized protein</fullName>
    </submittedName>
</protein>
<evidence type="ECO:0000256" key="1">
    <source>
        <dbReference type="SAM" id="MobiDB-lite"/>
    </source>
</evidence>
<dbReference type="AlphaFoldDB" id="A0A1Y5I5U4"/>
<dbReference type="Proteomes" id="UP000195557">
    <property type="component" value="Unassembled WGS sequence"/>
</dbReference>
<feature type="region of interest" description="Disordered" evidence="1">
    <location>
        <begin position="164"/>
        <end position="184"/>
    </location>
</feature>
<accession>A0A1Y5I5U4</accession>
<reference evidence="2" key="1">
    <citation type="submission" date="2017-04" db="EMBL/GenBank/DDBJ databases">
        <title>Population genomics of picophytoplankton unveils novel chromosome hypervariability.</title>
        <authorList>
            <consortium name="DOE Joint Genome Institute"/>
            <person name="Blanc-Mathieu R."/>
            <person name="Krasovec M."/>
            <person name="Hebrard M."/>
            <person name="Yau S."/>
            <person name="Desgranges E."/>
            <person name="Martin J."/>
            <person name="Schackwitz W."/>
            <person name="Kuo A."/>
            <person name="Salin G."/>
            <person name="Donnadieu C."/>
            <person name="Desdevises Y."/>
            <person name="Sanchez-Ferandin S."/>
            <person name="Moreau H."/>
            <person name="Rivals E."/>
            <person name="Grigoriev I.V."/>
            <person name="Grimsley N."/>
            <person name="Eyre-Walker A."/>
            <person name="Piganeau G."/>
        </authorList>
    </citation>
    <scope>NUCLEOTIDE SEQUENCE [LARGE SCALE GENOMIC DNA]</scope>
    <source>
        <strain evidence="2">RCC 1115</strain>
    </source>
</reference>
<sequence length="184" mass="22100">MYNNLFLRPASPPPRLRLSIHEASLRERHPKLIPLPGVRVVTPLHQPPRQFHPTLFHKNPKRFPLLVALRRSQEGCKVAEIRVARTREPSPRVIHRSLHRLRFHPTRRLHRASFQHIVRVRREIRVQTLPRRRRRNPSPKDVRAQSVQDVIDEIHVIIRLRPRRRRRGRAKREVHRDPARRARA</sequence>
<evidence type="ECO:0000313" key="2">
    <source>
        <dbReference type="EMBL" id="OUS44940.1"/>
    </source>
</evidence>
<organism evidence="2">
    <name type="scientific">Ostreococcus tauri</name>
    <name type="common">Marine green alga</name>
    <dbReference type="NCBI Taxonomy" id="70448"/>
    <lineage>
        <taxon>Eukaryota</taxon>
        <taxon>Viridiplantae</taxon>
        <taxon>Chlorophyta</taxon>
        <taxon>Mamiellophyceae</taxon>
        <taxon>Mamiellales</taxon>
        <taxon>Bathycoccaceae</taxon>
        <taxon>Ostreococcus</taxon>
    </lineage>
</organism>
<dbReference type="EMBL" id="KZ155795">
    <property type="protein sequence ID" value="OUS44940.1"/>
    <property type="molecule type" value="Genomic_DNA"/>
</dbReference>
<feature type="compositionally biased region" description="Basic and acidic residues" evidence="1">
    <location>
        <begin position="174"/>
        <end position="184"/>
    </location>
</feature>
<feature type="non-terminal residue" evidence="2">
    <location>
        <position position="184"/>
    </location>
</feature>
<gene>
    <name evidence="2" type="ORF">BE221DRAFT_50132</name>
</gene>
<name>A0A1Y5I5U4_OSTTA</name>